<organism evidence="2 3">
    <name type="scientific">Prototheca wickerhamii</name>
    <dbReference type="NCBI Taxonomy" id="3111"/>
    <lineage>
        <taxon>Eukaryota</taxon>
        <taxon>Viridiplantae</taxon>
        <taxon>Chlorophyta</taxon>
        <taxon>core chlorophytes</taxon>
        <taxon>Trebouxiophyceae</taxon>
        <taxon>Chlorellales</taxon>
        <taxon>Chlorellaceae</taxon>
        <taxon>Prototheca</taxon>
    </lineage>
</organism>
<dbReference type="PANTHER" id="PTHR33473:SF17">
    <property type="entry name" value="ATP-DEPENDENT CLP PROTEASE ADAPTER PROTEIN CLPS1, CHLOROPLASTIC"/>
    <property type="match status" value="1"/>
</dbReference>
<sequence>MTGTSSVPSRDLGRQQREWRYARHMQPPNFRVLLHNDTVNRSDYVVRVLVKVVDGLTEDTASGIMQEAHTTGVALVTSCFQELAELYCQRLRGCGLRSSLEPVRPNFSGAGASS</sequence>
<dbReference type="Gene3D" id="3.30.1390.10">
    <property type="match status" value="1"/>
</dbReference>
<gene>
    <name evidence="2" type="ORF">QBZ16_001510</name>
</gene>
<dbReference type="SUPFAM" id="SSF54736">
    <property type="entry name" value="ClpS-like"/>
    <property type="match status" value="1"/>
</dbReference>
<protein>
    <recommendedName>
        <fullName evidence="1">Adaptor protein ClpS core domain-containing protein</fullName>
    </recommendedName>
</protein>
<reference evidence="2" key="1">
    <citation type="submission" date="2021-01" db="EMBL/GenBank/DDBJ databases">
        <authorList>
            <person name="Eckstrom K.M.E."/>
        </authorList>
    </citation>
    <scope>NUCLEOTIDE SEQUENCE</scope>
    <source>
        <strain evidence="2">UVCC 0001</strain>
    </source>
</reference>
<evidence type="ECO:0000313" key="3">
    <source>
        <dbReference type="Proteomes" id="UP001255856"/>
    </source>
</evidence>
<keyword evidence="3" id="KW-1185">Reference proteome</keyword>
<dbReference type="EMBL" id="JASFZW010000013">
    <property type="protein sequence ID" value="KAK2075769.1"/>
    <property type="molecule type" value="Genomic_DNA"/>
</dbReference>
<dbReference type="GO" id="GO:0030163">
    <property type="term" value="P:protein catabolic process"/>
    <property type="evidence" value="ECO:0007669"/>
    <property type="project" value="InterPro"/>
</dbReference>
<proteinExistence type="predicted"/>
<dbReference type="InterPro" id="IPR022935">
    <property type="entry name" value="ClpS"/>
</dbReference>
<dbReference type="GO" id="GO:0006508">
    <property type="term" value="P:proteolysis"/>
    <property type="evidence" value="ECO:0007669"/>
    <property type="project" value="InterPro"/>
</dbReference>
<dbReference type="Proteomes" id="UP001255856">
    <property type="component" value="Unassembled WGS sequence"/>
</dbReference>
<dbReference type="InterPro" id="IPR014719">
    <property type="entry name" value="Ribosomal_bL12_C/ClpS-like"/>
</dbReference>
<dbReference type="Pfam" id="PF02617">
    <property type="entry name" value="ClpS"/>
    <property type="match status" value="1"/>
</dbReference>
<evidence type="ECO:0000259" key="1">
    <source>
        <dbReference type="Pfam" id="PF02617"/>
    </source>
</evidence>
<feature type="domain" description="Adaptor protein ClpS core" evidence="1">
    <location>
        <begin position="26"/>
        <end position="93"/>
    </location>
</feature>
<accession>A0AAD9ID73</accession>
<evidence type="ECO:0000313" key="2">
    <source>
        <dbReference type="EMBL" id="KAK2075769.1"/>
    </source>
</evidence>
<dbReference type="InterPro" id="IPR003769">
    <property type="entry name" value="ClpS_core"/>
</dbReference>
<comment type="caution">
    <text evidence="2">The sequence shown here is derived from an EMBL/GenBank/DDBJ whole genome shotgun (WGS) entry which is preliminary data.</text>
</comment>
<dbReference type="AlphaFoldDB" id="A0AAD9ID73"/>
<dbReference type="PANTHER" id="PTHR33473">
    <property type="entry name" value="ATP-DEPENDENT CLP PROTEASE ADAPTER PROTEIN CLPS1, CHLOROPLASTIC"/>
    <property type="match status" value="1"/>
</dbReference>
<name>A0AAD9ID73_PROWI</name>